<dbReference type="SUPFAM" id="SSF81301">
    <property type="entry name" value="Nucleotidyltransferase"/>
    <property type="match status" value="1"/>
</dbReference>
<name>A0A1Q2MAM1_9BACT</name>
<dbReference type="RefSeq" id="WP_146682084.1">
    <property type="nucleotide sequence ID" value="NZ_CP019646.1"/>
</dbReference>
<keyword evidence="2" id="KW-0808">Transferase</keyword>
<dbReference type="Pfam" id="PF01909">
    <property type="entry name" value="NTP_transf_2"/>
    <property type="match status" value="1"/>
</dbReference>
<dbReference type="Gene3D" id="3.30.460.10">
    <property type="entry name" value="Beta Polymerase, domain 2"/>
    <property type="match status" value="1"/>
</dbReference>
<organism evidence="2 3">
    <name type="scientific">Limihaloglobus sulfuriphilus</name>
    <dbReference type="NCBI Taxonomy" id="1851148"/>
    <lineage>
        <taxon>Bacteria</taxon>
        <taxon>Pseudomonadati</taxon>
        <taxon>Planctomycetota</taxon>
        <taxon>Phycisphaerae</taxon>
        <taxon>Sedimentisphaerales</taxon>
        <taxon>Sedimentisphaeraceae</taxon>
        <taxon>Limihaloglobus</taxon>
    </lineage>
</organism>
<dbReference type="AlphaFoldDB" id="A0A1Q2MAM1"/>
<evidence type="ECO:0000259" key="1">
    <source>
        <dbReference type="Pfam" id="PF01909"/>
    </source>
</evidence>
<gene>
    <name evidence="2" type="ORF">SMSP2_00107</name>
</gene>
<feature type="domain" description="Polymerase nucleotidyl transferase" evidence="1">
    <location>
        <begin position="12"/>
        <end position="64"/>
    </location>
</feature>
<dbReference type="PANTHER" id="PTHR43449:SF1">
    <property type="entry name" value="POLYMERASE BETA NUCLEOTIDYLTRANSFERASE DOMAIN-CONTAINING PROTEIN"/>
    <property type="match status" value="1"/>
</dbReference>
<evidence type="ECO:0000313" key="3">
    <source>
        <dbReference type="Proteomes" id="UP000188181"/>
    </source>
</evidence>
<dbReference type="KEGG" id="pbas:SMSP2_00107"/>
<dbReference type="CDD" id="cd05403">
    <property type="entry name" value="NT_KNTase_like"/>
    <property type="match status" value="1"/>
</dbReference>
<dbReference type="PANTHER" id="PTHR43449">
    <property type="entry name" value="NUCLEOTIDYLTRANSFERASE"/>
    <property type="match status" value="1"/>
</dbReference>
<reference evidence="3" key="1">
    <citation type="submission" date="2017-02" db="EMBL/GenBank/DDBJ databases">
        <title>Comparative genomics and description of representatives of a novel lineage of planctomycetes thriving in anoxic sediments.</title>
        <authorList>
            <person name="Spring S."/>
            <person name="Bunk B."/>
            <person name="Sproer C."/>
        </authorList>
    </citation>
    <scope>NUCLEOTIDE SEQUENCE [LARGE SCALE GENOMIC DNA]</scope>
    <source>
        <strain evidence="3">SM-Chi-D1</strain>
    </source>
</reference>
<dbReference type="GO" id="GO:0016779">
    <property type="term" value="F:nucleotidyltransferase activity"/>
    <property type="evidence" value="ECO:0007669"/>
    <property type="project" value="InterPro"/>
</dbReference>
<dbReference type="InterPro" id="IPR002934">
    <property type="entry name" value="Polymerase_NTP_transf_dom"/>
</dbReference>
<keyword evidence="3" id="KW-1185">Reference proteome</keyword>
<dbReference type="OrthoDB" id="825997at2"/>
<protein>
    <submittedName>
        <fullName evidence="2">Putative nucleotidyltransferase</fullName>
    </submittedName>
</protein>
<accession>A0A1Q2MAM1</accession>
<dbReference type="Proteomes" id="UP000188181">
    <property type="component" value="Chromosome"/>
</dbReference>
<evidence type="ECO:0000313" key="2">
    <source>
        <dbReference type="EMBL" id="AQQ69773.1"/>
    </source>
</evidence>
<dbReference type="InterPro" id="IPR043519">
    <property type="entry name" value="NT_sf"/>
</dbReference>
<dbReference type="EMBL" id="CP019646">
    <property type="protein sequence ID" value="AQQ69773.1"/>
    <property type="molecule type" value="Genomic_DNA"/>
</dbReference>
<sequence length="106" mass="11829">MVDQSIVNSIKNYMLQLGVLGIHPEKVILFGSFATGKANELSDIDLIVIAPEFDGNRQIQLIKKLWKATSADNRIEPIPCGKDEWENNHSRPILEIARNEGIVFAA</sequence>
<proteinExistence type="predicted"/>